<evidence type="ECO:0000256" key="1">
    <source>
        <dbReference type="ARBA" id="ARBA00004429"/>
    </source>
</evidence>
<evidence type="ECO:0000256" key="5">
    <source>
        <dbReference type="ARBA" id="ARBA00022692"/>
    </source>
</evidence>
<dbReference type="RefSeq" id="WP_198881193.1">
    <property type="nucleotide sequence ID" value="NZ_JAEKJA010000003.1"/>
</dbReference>
<dbReference type="InterPro" id="IPR000515">
    <property type="entry name" value="MetI-like"/>
</dbReference>
<reference evidence="11" key="1">
    <citation type="submission" date="2020-12" db="EMBL/GenBank/DDBJ databases">
        <title>Bacterial taxonomy.</title>
        <authorList>
            <person name="Pan X."/>
        </authorList>
    </citation>
    <scope>NUCLEOTIDE SEQUENCE</scope>
    <source>
        <strain evidence="11">B2012</strain>
    </source>
</reference>
<dbReference type="PANTHER" id="PTHR30614:SF0">
    <property type="entry name" value="L-CYSTINE TRANSPORT SYSTEM PERMEASE PROTEIN TCYL"/>
    <property type="match status" value="1"/>
</dbReference>
<dbReference type="InterPro" id="IPR035906">
    <property type="entry name" value="MetI-like_sf"/>
</dbReference>
<accession>A0A934IEV3</accession>
<keyword evidence="7 9" id="KW-1133">Transmembrane helix</keyword>
<comment type="subcellular location">
    <subcellularLocation>
        <location evidence="1">Cell inner membrane</location>
        <topology evidence="1">Multi-pass membrane protein</topology>
    </subcellularLocation>
    <subcellularLocation>
        <location evidence="9">Cell membrane</location>
        <topology evidence="9">Multi-pass membrane protein</topology>
    </subcellularLocation>
</comment>
<feature type="transmembrane region" description="Helical" evidence="9">
    <location>
        <begin position="187"/>
        <end position="205"/>
    </location>
</feature>
<keyword evidence="6" id="KW-0029">Amino-acid transport</keyword>
<comment type="caution">
    <text evidence="11">The sequence shown here is derived from an EMBL/GenBank/DDBJ whole genome shotgun (WGS) entry which is preliminary data.</text>
</comment>
<proteinExistence type="inferred from homology"/>
<evidence type="ECO:0000256" key="6">
    <source>
        <dbReference type="ARBA" id="ARBA00022970"/>
    </source>
</evidence>
<keyword evidence="4" id="KW-1003">Cell membrane</keyword>
<evidence type="ECO:0000313" key="11">
    <source>
        <dbReference type="EMBL" id="MBJ3775324.1"/>
    </source>
</evidence>
<keyword evidence="3 9" id="KW-0813">Transport</keyword>
<feature type="transmembrane region" description="Helical" evidence="9">
    <location>
        <begin position="83"/>
        <end position="101"/>
    </location>
</feature>
<feature type="domain" description="ABC transmembrane type-1" evidence="10">
    <location>
        <begin position="18"/>
        <end position="206"/>
    </location>
</feature>
<dbReference type="InterPro" id="IPR010065">
    <property type="entry name" value="AA_ABC_transptr_permease_3TM"/>
</dbReference>
<organism evidence="11 12">
    <name type="scientific">Acuticoccus mangrovi</name>
    <dbReference type="NCBI Taxonomy" id="2796142"/>
    <lineage>
        <taxon>Bacteria</taxon>
        <taxon>Pseudomonadati</taxon>
        <taxon>Pseudomonadota</taxon>
        <taxon>Alphaproteobacteria</taxon>
        <taxon>Hyphomicrobiales</taxon>
        <taxon>Amorphaceae</taxon>
        <taxon>Acuticoccus</taxon>
    </lineage>
</organism>
<keyword evidence="8 9" id="KW-0472">Membrane</keyword>
<dbReference type="GO" id="GO:0022857">
    <property type="term" value="F:transmembrane transporter activity"/>
    <property type="evidence" value="ECO:0007669"/>
    <property type="project" value="InterPro"/>
</dbReference>
<evidence type="ECO:0000259" key="10">
    <source>
        <dbReference type="PROSITE" id="PS50928"/>
    </source>
</evidence>
<dbReference type="PANTHER" id="PTHR30614">
    <property type="entry name" value="MEMBRANE COMPONENT OF AMINO ACID ABC TRANSPORTER"/>
    <property type="match status" value="1"/>
</dbReference>
<dbReference type="Proteomes" id="UP000609531">
    <property type="component" value="Unassembled WGS sequence"/>
</dbReference>
<dbReference type="PROSITE" id="PS50928">
    <property type="entry name" value="ABC_TM1"/>
    <property type="match status" value="1"/>
</dbReference>
<protein>
    <submittedName>
        <fullName evidence="11">ABC transporter permease subunit</fullName>
    </submittedName>
</protein>
<dbReference type="EMBL" id="JAEKJA010000003">
    <property type="protein sequence ID" value="MBJ3775324.1"/>
    <property type="molecule type" value="Genomic_DNA"/>
</dbReference>
<dbReference type="SUPFAM" id="SSF161098">
    <property type="entry name" value="MetI-like"/>
    <property type="match status" value="1"/>
</dbReference>
<dbReference type="Gene3D" id="1.10.3720.10">
    <property type="entry name" value="MetI-like"/>
    <property type="match status" value="1"/>
</dbReference>
<dbReference type="GO" id="GO:0043190">
    <property type="term" value="C:ATP-binding cassette (ABC) transporter complex"/>
    <property type="evidence" value="ECO:0007669"/>
    <property type="project" value="InterPro"/>
</dbReference>
<evidence type="ECO:0000256" key="2">
    <source>
        <dbReference type="ARBA" id="ARBA00010072"/>
    </source>
</evidence>
<evidence type="ECO:0000313" key="12">
    <source>
        <dbReference type="Proteomes" id="UP000609531"/>
    </source>
</evidence>
<evidence type="ECO:0000256" key="8">
    <source>
        <dbReference type="ARBA" id="ARBA00023136"/>
    </source>
</evidence>
<gene>
    <name evidence="11" type="ORF">JCR33_06480</name>
</gene>
<dbReference type="InterPro" id="IPR043429">
    <property type="entry name" value="ArtM/GltK/GlnP/TcyL/YhdX-like"/>
</dbReference>
<feature type="transmembrane region" description="Helical" evidence="9">
    <location>
        <begin position="20"/>
        <end position="46"/>
    </location>
</feature>
<comment type="similarity">
    <text evidence="2">Belongs to the binding-protein-dependent transport system permease family. HisMQ subfamily.</text>
</comment>
<dbReference type="AlphaFoldDB" id="A0A934IEV3"/>
<keyword evidence="12" id="KW-1185">Reference proteome</keyword>
<evidence type="ECO:0000256" key="9">
    <source>
        <dbReference type="RuleBase" id="RU363032"/>
    </source>
</evidence>
<evidence type="ECO:0000256" key="4">
    <source>
        <dbReference type="ARBA" id="ARBA00022475"/>
    </source>
</evidence>
<evidence type="ECO:0000256" key="7">
    <source>
        <dbReference type="ARBA" id="ARBA00022989"/>
    </source>
</evidence>
<dbReference type="NCBIfam" id="TIGR01726">
    <property type="entry name" value="HEQRo_perm_3TM"/>
    <property type="match status" value="1"/>
</dbReference>
<keyword evidence="5 9" id="KW-0812">Transmembrane</keyword>
<sequence>MFDLEFLIAHLPVLLSATGVTILITVLGMALSLCLGLVLAVVQLYAAWPIARLAYVLAQCVRVSPLLIQIYFVFYVLPFYGLTLPPFLTAVLIIGTHYGTYASEIYKAGIRSIPRSQHDAVVALNIPRWRAWWRILLPQAVIPMIPAFGNCAIAMLKESPLLSVITIPELVGVGRQLAFETFKYTEVFTALGLIFLVLSSLYSVLTRWIERVTRVPA</sequence>
<name>A0A934IEV3_9HYPH</name>
<dbReference type="Pfam" id="PF00528">
    <property type="entry name" value="BPD_transp_1"/>
    <property type="match status" value="1"/>
</dbReference>
<dbReference type="CDD" id="cd06261">
    <property type="entry name" value="TM_PBP2"/>
    <property type="match status" value="1"/>
</dbReference>
<evidence type="ECO:0000256" key="3">
    <source>
        <dbReference type="ARBA" id="ARBA00022448"/>
    </source>
</evidence>
<dbReference type="GO" id="GO:0006865">
    <property type="term" value="P:amino acid transport"/>
    <property type="evidence" value="ECO:0007669"/>
    <property type="project" value="UniProtKB-KW"/>
</dbReference>